<feature type="transmembrane region" description="Helical" evidence="9">
    <location>
        <begin position="37"/>
        <end position="58"/>
    </location>
</feature>
<feature type="transmembrane region" description="Helical" evidence="9">
    <location>
        <begin position="321"/>
        <end position="341"/>
    </location>
</feature>
<dbReference type="InterPro" id="IPR010656">
    <property type="entry name" value="DctM"/>
</dbReference>
<keyword evidence="7 9" id="KW-0472">Membrane</keyword>
<keyword evidence="2 8" id="KW-0813">Transport</keyword>
<evidence type="ECO:0000256" key="9">
    <source>
        <dbReference type="SAM" id="Phobius"/>
    </source>
</evidence>
<evidence type="ECO:0000259" key="11">
    <source>
        <dbReference type="Pfam" id="PF06808"/>
    </source>
</evidence>
<evidence type="ECO:0000256" key="1">
    <source>
        <dbReference type="ARBA" id="ARBA00004429"/>
    </source>
</evidence>
<feature type="transmembrane region" description="Helical" evidence="9">
    <location>
        <begin position="245"/>
        <end position="262"/>
    </location>
</feature>
<feature type="transmembrane region" description="Helical" evidence="9">
    <location>
        <begin position="535"/>
        <end position="554"/>
    </location>
</feature>
<evidence type="ECO:0000313" key="12">
    <source>
        <dbReference type="EMBL" id="AMY71044.1"/>
    </source>
</evidence>
<protein>
    <submittedName>
        <fullName evidence="12">TRAP dicarboxylate transporter DctM subunit</fullName>
    </submittedName>
</protein>
<dbReference type="OrthoDB" id="9783448at2"/>
<evidence type="ECO:0000256" key="8">
    <source>
        <dbReference type="RuleBase" id="RU369079"/>
    </source>
</evidence>
<feature type="domain" description="TRAP C4-dicarboxylate transport system permease DctM subunit" evidence="11">
    <location>
        <begin position="232"/>
        <end position="644"/>
    </location>
</feature>
<feature type="transmembrane region" description="Helical" evidence="9">
    <location>
        <begin position="154"/>
        <end position="179"/>
    </location>
</feature>
<evidence type="ECO:0000256" key="6">
    <source>
        <dbReference type="ARBA" id="ARBA00022989"/>
    </source>
</evidence>
<feature type="domain" description="Tripartite ATP-independent periplasmic transporters DctQ component" evidence="10">
    <location>
        <begin position="49"/>
        <end position="178"/>
    </location>
</feature>
<evidence type="ECO:0000256" key="7">
    <source>
        <dbReference type="ARBA" id="ARBA00023136"/>
    </source>
</evidence>
<dbReference type="PANTHER" id="PTHR33362">
    <property type="entry name" value="SIALIC ACID TRAP TRANSPORTER PERMEASE PROTEIN SIAT-RELATED"/>
    <property type="match status" value="1"/>
</dbReference>
<dbReference type="Pfam" id="PF04290">
    <property type="entry name" value="DctQ"/>
    <property type="match status" value="1"/>
</dbReference>
<dbReference type="NCBIfam" id="TIGR00786">
    <property type="entry name" value="dctM"/>
    <property type="match status" value="1"/>
</dbReference>
<keyword evidence="13" id="KW-1185">Reference proteome</keyword>
<dbReference type="EMBL" id="CP012661">
    <property type="protein sequence ID" value="AMY71044.1"/>
    <property type="molecule type" value="Genomic_DNA"/>
</dbReference>
<evidence type="ECO:0000256" key="2">
    <source>
        <dbReference type="ARBA" id="ARBA00022448"/>
    </source>
</evidence>
<evidence type="ECO:0000256" key="5">
    <source>
        <dbReference type="ARBA" id="ARBA00022692"/>
    </source>
</evidence>
<feature type="transmembrane region" description="Helical" evidence="9">
    <location>
        <begin position="362"/>
        <end position="389"/>
    </location>
</feature>
<feature type="transmembrane region" description="Helical" evidence="9">
    <location>
        <begin position="469"/>
        <end position="485"/>
    </location>
</feature>
<reference evidence="12 13" key="1">
    <citation type="submission" date="2015-09" db="EMBL/GenBank/DDBJ databases">
        <title>Complete genome sequence of Defluviimonas alba cai42t isolated from an oilfield in Xinjiang.</title>
        <authorList>
            <person name="Geng S."/>
            <person name="Pan X."/>
            <person name="Wu X."/>
        </authorList>
    </citation>
    <scope>NUCLEOTIDE SEQUENCE [LARGE SCALE GENOMIC DNA]</scope>
    <source>
        <strain evidence="13">cai42</strain>
    </source>
</reference>
<feature type="transmembrane region" description="Helical" evidence="9">
    <location>
        <begin position="401"/>
        <end position="422"/>
    </location>
</feature>
<feature type="transmembrane region" description="Helical" evidence="9">
    <location>
        <begin position="624"/>
        <end position="649"/>
    </location>
</feature>
<feature type="transmembrane region" description="Helical" evidence="9">
    <location>
        <begin position="218"/>
        <end position="239"/>
    </location>
</feature>
<evidence type="ECO:0000256" key="4">
    <source>
        <dbReference type="ARBA" id="ARBA00022519"/>
    </source>
</evidence>
<dbReference type="KEGG" id="daa:AKL17_3822"/>
<dbReference type="Proteomes" id="UP000076128">
    <property type="component" value="Chromosome"/>
</dbReference>
<comment type="function">
    <text evidence="8">Part of the tripartite ATP-independent periplasmic (TRAP) transport system.</text>
</comment>
<feature type="transmembrane region" description="Helical" evidence="9">
    <location>
        <begin position="110"/>
        <end position="133"/>
    </location>
</feature>
<keyword evidence="6 9" id="KW-1133">Transmembrane helix</keyword>
<dbReference type="InterPro" id="IPR004681">
    <property type="entry name" value="TRAP_DctM"/>
</dbReference>
<gene>
    <name evidence="12" type="ORF">AKL17_3822</name>
</gene>
<sequence length="653" mass="68624">MDHTDPMEGASDPVPAQNWGGRIEMLEGVLRAITQRIAILAVAAILLMSFSTIVDIILRTFFRTAIYGLNELLALLVAVAASTALPYGLSKGSALSVDLLSSFLPGSVKAWLTAVTPILIAVFFALVGMRTWMSAEAMQATRETTMITLTPKAPFFYIMASSCLVVALLQAVMALRLVIVAVAVTGPVARLIALIAAGIAFHSILVLFGLADGAIYQAVLPANSTTLAVVAFVLLWVAIMLGLPIGVTMGVIGIIGVANILGSRSTLEILGSEPSQFVTRDSLSVMPLFLLMGAFAGVAGIGKDLFALCNALLGHVRDGLAHASILACALFGTLTGSSIATQLTVGKIALTEMQQRNYQPSLATGTIAAGGTLGQLIPPSSALILYAILTEQSVGQLFVGAVIPGILATLFYMFTVAVWLWLRPGDAVKGAAASFQEIARAARGSWSVILLLGVVLGGIYLGFFTELEAGSVGAGGAFLVALFRGKLTPSRFWATMADSTGSLAMIYSLIFGVVVLSFFFGISGVPAAFTRFITGLGLSPFGIVLALVACYLVLGTVMDPFAMMVVTIPFFAPLVTGLGFDPVWWGIMTIMCMEAGMISPPFGLNMFVIASLDNRIPIGTVYRGCWPFFASTLFKIGLLLAFPALVTWLPSTM</sequence>
<dbReference type="GO" id="GO:0022857">
    <property type="term" value="F:transmembrane transporter activity"/>
    <property type="evidence" value="ECO:0007669"/>
    <property type="project" value="UniProtKB-UniRule"/>
</dbReference>
<proteinExistence type="predicted"/>
<dbReference type="AlphaFoldDB" id="A0A159Z8T2"/>
<dbReference type="InterPro" id="IPR055348">
    <property type="entry name" value="DctQ"/>
</dbReference>
<feature type="transmembrane region" description="Helical" evidence="9">
    <location>
        <begin position="283"/>
        <end position="301"/>
    </location>
</feature>
<accession>A0A159Z8T2</accession>
<evidence type="ECO:0000259" key="10">
    <source>
        <dbReference type="Pfam" id="PF04290"/>
    </source>
</evidence>
<dbReference type="GO" id="GO:0005886">
    <property type="term" value="C:plasma membrane"/>
    <property type="evidence" value="ECO:0007669"/>
    <property type="project" value="UniProtKB-SubCell"/>
</dbReference>
<comment type="subcellular location">
    <subcellularLocation>
        <location evidence="1 8">Cell inner membrane</location>
        <topology evidence="1 8">Multi-pass membrane protein</topology>
    </subcellularLocation>
</comment>
<keyword evidence="4 8" id="KW-0997">Cell inner membrane</keyword>
<name>A0A159Z8T2_9RHOB</name>
<feature type="transmembrane region" description="Helical" evidence="9">
    <location>
        <begin position="443"/>
        <end position="463"/>
    </location>
</feature>
<feature type="transmembrane region" description="Helical" evidence="9">
    <location>
        <begin position="561"/>
        <end position="580"/>
    </location>
</feature>
<feature type="transmembrane region" description="Helical" evidence="9">
    <location>
        <begin position="191"/>
        <end position="211"/>
    </location>
</feature>
<dbReference type="PANTHER" id="PTHR33362:SF5">
    <property type="entry name" value="C4-DICARBOXYLATE TRAP TRANSPORTER LARGE PERMEASE PROTEIN DCTM"/>
    <property type="match status" value="1"/>
</dbReference>
<keyword evidence="5 9" id="KW-0812">Transmembrane</keyword>
<feature type="transmembrane region" description="Helical" evidence="9">
    <location>
        <begin position="70"/>
        <end position="90"/>
    </location>
</feature>
<evidence type="ECO:0000256" key="3">
    <source>
        <dbReference type="ARBA" id="ARBA00022475"/>
    </source>
</evidence>
<keyword evidence="3" id="KW-1003">Cell membrane</keyword>
<dbReference type="Pfam" id="PF06808">
    <property type="entry name" value="DctM"/>
    <property type="match status" value="1"/>
</dbReference>
<dbReference type="RefSeq" id="WP_084739859.1">
    <property type="nucleotide sequence ID" value="NZ_CP012661.1"/>
</dbReference>
<organism evidence="12 13">
    <name type="scientific">Frigidibacter mobilis</name>
    <dbReference type="NCBI Taxonomy" id="1335048"/>
    <lineage>
        <taxon>Bacteria</taxon>
        <taxon>Pseudomonadati</taxon>
        <taxon>Pseudomonadota</taxon>
        <taxon>Alphaproteobacteria</taxon>
        <taxon>Rhodobacterales</taxon>
        <taxon>Paracoccaceae</taxon>
        <taxon>Frigidibacter</taxon>
    </lineage>
</organism>
<evidence type="ECO:0000313" key="13">
    <source>
        <dbReference type="Proteomes" id="UP000076128"/>
    </source>
</evidence>
<feature type="transmembrane region" description="Helical" evidence="9">
    <location>
        <begin position="586"/>
        <end position="612"/>
    </location>
</feature>
<dbReference type="STRING" id="1335048.AKL17_3822"/>
<feature type="transmembrane region" description="Helical" evidence="9">
    <location>
        <begin position="506"/>
        <end position="529"/>
    </location>
</feature>